<keyword evidence="3 6" id="KW-0479">Metal-binding</keyword>
<feature type="chain" id="PRO_5005251804" evidence="7">
    <location>
        <begin position="21"/>
        <end position="103"/>
    </location>
</feature>
<dbReference type="PATRIC" id="fig|754436.4.peg.3815"/>
<sequence length="103" mass="11064">MKTRLTCALLMTMMVSPAMAAGDAEAGKAKSMICASCHGVEGISAIPGYPHLKGQDAQYLINALKAYKNKERTGGMAQVMQPMAMMLNDQDMANLAAYYSQLK</sequence>
<feature type="domain" description="Cytochrome c" evidence="8">
    <location>
        <begin position="22"/>
        <end position="103"/>
    </location>
</feature>
<feature type="signal peptide" evidence="7">
    <location>
        <begin position="1"/>
        <end position="20"/>
    </location>
</feature>
<keyword evidence="1" id="KW-0813">Transport</keyword>
<evidence type="ECO:0000256" key="4">
    <source>
        <dbReference type="ARBA" id="ARBA00022982"/>
    </source>
</evidence>
<proteinExistence type="predicted"/>
<keyword evidence="10" id="KW-1185">Reference proteome</keyword>
<keyword evidence="7" id="KW-0732">Signal</keyword>
<name>A0A0J1GI16_9GAMM</name>
<evidence type="ECO:0000256" key="2">
    <source>
        <dbReference type="ARBA" id="ARBA00022617"/>
    </source>
</evidence>
<dbReference type="InterPro" id="IPR009056">
    <property type="entry name" value="Cyt_c-like_dom"/>
</dbReference>
<dbReference type="PROSITE" id="PS51007">
    <property type="entry name" value="CYTC"/>
    <property type="match status" value="1"/>
</dbReference>
<dbReference type="RefSeq" id="WP_047875863.1">
    <property type="nucleotide sequence ID" value="NZ_BMYC01000019.1"/>
</dbReference>
<dbReference type="GO" id="GO:0046872">
    <property type="term" value="F:metal ion binding"/>
    <property type="evidence" value="ECO:0007669"/>
    <property type="project" value="UniProtKB-KW"/>
</dbReference>
<evidence type="ECO:0000313" key="9">
    <source>
        <dbReference type="EMBL" id="KLU99349.1"/>
    </source>
</evidence>
<evidence type="ECO:0000313" key="10">
    <source>
        <dbReference type="Proteomes" id="UP000036426"/>
    </source>
</evidence>
<evidence type="ECO:0000256" key="3">
    <source>
        <dbReference type="ARBA" id="ARBA00022723"/>
    </source>
</evidence>
<evidence type="ECO:0000256" key="7">
    <source>
        <dbReference type="SAM" id="SignalP"/>
    </source>
</evidence>
<dbReference type="InterPro" id="IPR036909">
    <property type="entry name" value="Cyt_c-like_dom_sf"/>
</dbReference>
<dbReference type="AlphaFoldDB" id="A0A0J1GI16"/>
<organism evidence="9 10">
    <name type="scientific">Photobacterium aphoticum</name>
    <dbReference type="NCBI Taxonomy" id="754436"/>
    <lineage>
        <taxon>Bacteria</taxon>
        <taxon>Pseudomonadati</taxon>
        <taxon>Pseudomonadota</taxon>
        <taxon>Gammaproteobacteria</taxon>
        <taxon>Vibrionales</taxon>
        <taxon>Vibrionaceae</taxon>
        <taxon>Photobacterium</taxon>
    </lineage>
</organism>
<reference evidence="9 10" key="1">
    <citation type="submission" date="2015-05" db="EMBL/GenBank/DDBJ databases">
        <title>Photobacterium galathea sp. nov.</title>
        <authorList>
            <person name="Machado H."/>
            <person name="Gram L."/>
        </authorList>
    </citation>
    <scope>NUCLEOTIDE SEQUENCE [LARGE SCALE GENOMIC DNA]</scope>
    <source>
        <strain evidence="9 10">DSM 25995</strain>
    </source>
</reference>
<dbReference type="InterPro" id="IPR050597">
    <property type="entry name" value="Cytochrome_c_Oxidase_Subunit"/>
</dbReference>
<dbReference type="PANTHER" id="PTHR33751:SF9">
    <property type="entry name" value="CYTOCHROME C4"/>
    <property type="match status" value="1"/>
</dbReference>
<keyword evidence="2 6" id="KW-0349">Heme</keyword>
<accession>A0A0J1GI16</accession>
<evidence type="ECO:0000256" key="1">
    <source>
        <dbReference type="ARBA" id="ARBA00022448"/>
    </source>
</evidence>
<dbReference type="GO" id="GO:0020037">
    <property type="term" value="F:heme binding"/>
    <property type="evidence" value="ECO:0007669"/>
    <property type="project" value="InterPro"/>
</dbReference>
<keyword evidence="5 6" id="KW-0408">Iron</keyword>
<keyword evidence="4" id="KW-0249">Electron transport</keyword>
<comment type="caution">
    <text evidence="9">The sequence shown here is derived from an EMBL/GenBank/DDBJ whole genome shotgun (WGS) entry which is preliminary data.</text>
</comment>
<dbReference type="PANTHER" id="PTHR33751">
    <property type="entry name" value="CBB3-TYPE CYTOCHROME C OXIDASE SUBUNIT FIXP"/>
    <property type="match status" value="1"/>
</dbReference>
<evidence type="ECO:0000259" key="8">
    <source>
        <dbReference type="PROSITE" id="PS51007"/>
    </source>
</evidence>
<dbReference type="GO" id="GO:0009055">
    <property type="term" value="F:electron transfer activity"/>
    <property type="evidence" value="ECO:0007669"/>
    <property type="project" value="InterPro"/>
</dbReference>
<evidence type="ECO:0000256" key="6">
    <source>
        <dbReference type="PROSITE-ProRule" id="PRU00433"/>
    </source>
</evidence>
<dbReference type="Pfam" id="PF00034">
    <property type="entry name" value="Cytochrom_C"/>
    <property type="match status" value="1"/>
</dbReference>
<protein>
    <submittedName>
        <fullName evidence="9">Cytochrome C biogenesis protein CcsB</fullName>
    </submittedName>
</protein>
<dbReference type="Gene3D" id="1.10.760.10">
    <property type="entry name" value="Cytochrome c-like domain"/>
    <property type="match status" value="1"/>
</dbReference>
<dbReference type="OrthoDB" id="9773456at2"/>
<dbReference type="SUPFAM" id="SSF46626">
    <property type="entry name" value="Cytochrome c"/>
    <property type="match status" value="1"/>
</dbReference>
<evidence type="ECO:0000256" key="5">
    <source>
        <dbReference type="ARBA" id="ARBA00023004"/>
    </source>
</evidence>
<gene>
    <name evidence="9" type="ORF">ABT58_18010</name>
</gene>
<dbReference type="EMBL" id="LDOV01000033">
    <property type="protein sequence ID" value="KLU99349.1"/>
    <property type="molecule type" value="Genomic_DNA"/>
</dbReference>
<dbReference type="Proteomes" id="UP000036426">
    <property type="component" value="Unassembled WGS sequence"/>
</dbReference>